<dbReference type="InterPro" id="IPR049552">
    <property type="entry name" value="PKS_DH_N"/>
</dbReference>
<dbReference type="Gene3D" id="1.10.1200.10">
    <property type="entry name" value="ACP-like"/>
    <property type="match status" value="1"/>
</dbReference>
<name>A0A8A4TTV8_SULCO</name>
<evidence type="ECO:0000256" key="4">
    <source>
        <dbReference type="ARBA" id="ARBA00022857"/>
    </source>
</evidence>
<keyword evidence="12" id="KW-1185">Reference proteome</keyword>
<dbReference type="InterPro" id="IPR011032">
    <property type="entry name" value="GroES-like_sf"/>
</dbReference>
<dbReference type="InterPro" id="IPR006162">
    <property type="entry name" value="Ppantetheine_attach_site"/>
</dbReference>
<dbReference type="PANTHER" id="PTHR43775">
    <property type="entry name" value="FATTY ACID SYNTHASE"/>
    <property type="match status" value="1"/>
</dbReference>
<dbReference type="SMART" id="SM01294">
    <property type="entry name" value="PKS_PP_betabranch"/>
    <property type="match status" value="1"/>
</dbReference>
<proteinExistence type="predicted"/>
<dbReference type="GO" id="GO:0016491">
    <property type="term" value="F:oxidoreductase activity"/>
    <property type="evidence" value="ECO:0007669"/>
    <property type="project" value="InterPro"/>
</dbReference>
<gene>
    <name evidence="11" type="ORF">J3U87_08750</name>
</gene>
<dbReference type="InterPro" id="IPR036736">
    <property type="entry name" value="ACP-like_sf"/>
</dbReference>
<feature type="compositionally biased region" description="Low complexity" evidence="8">
    <location>
        <begin position="1705"/>
        <end position="1722"/>
    </location>
</feature>
<organism evidence="11 12">
    <name type="scientific">Sulfidibacter corallicola</name>
    <dbReference type="NCBI Taxonomy" id="2818388"/>
    <lineage>
        <taxon>Bacteria</taxon>
        <taxon>Pseudomonadati</taxon>
        <taxon>Acidobacteriota</taxon>
        <taxon>Holophagae</taxon>
        <taxon>Acanthopleuribacterales</taxon>
        <taxon>Acanthopleuribacteraceae</taxon>
        <taxon>Sulfidibacter</taxon>
    </lineage>
</organism>
<dbReference type="GO" id="GO:0031177">
    <property type="term" value="F:phosphopantetheine binding"/>
    <property type="evidence" value="ECO:0007669"/>
    <property type="project" value="InterPro"/>
</dbReference>
<dbReference type="PROSITE" id="PS52019">
    <property type="entry name" value="PKS_MFAS_DH"/>
    <property type="match status" value="1"/>
</dbReference>
<dbReference type="SMART" id="SM00826">
    <property type="entry name" value="PKS_DH"/>
    <property type="match status" value="1"/>
</dbReference>
<sequence>MFEDPSTHDAGILCLSARSQHALAQTATRFLHHLRQNPSVSLNDICFTAAVGRTHFEHRAASACFDHEQMCATLEILAAGGTHDSLSCGTPGEGDGPRIAFLYPGQGSQYPGMGKQLYEAEPCFRQAVDACEAALGDALPHSLTRVMFSEEDDAINQPAPLIHQTRYAQPALFAFEYALTRLWESWGIRPKAVLGHSVGEFAAAVAAGAMQPMDALNLIAVRGRLMQELPQNGSMCSIGAELDQVRRELGAYPEVAVAAVNGPRRIVISGPRDSVARVAEVFRAKGVEARALKVSHAFHSSLMEPMLDEFEAAAGEYAVRPGRDHRCMYYSNLTGTVFTEGHAPDSGYWRRHAREAVLFESALSQLLASDVDVVIEIGPHATLTTLALGHTEAAEDNRLWLSSQSRRNPTPVQLYRCLGTLYTRGAGIDWRAFHDHRGGRKVRLPTYPFDRKRFWLRENRGNALGPASHALLGRRLPIARDRAVFLAEIGAQQPTWLSDHRVNQIPVFPATGYVEQALAACADLVGAGPRALHDLSFERPFLPPENTAAQVQLTALSADQGRIPFEIHASDTGKPDTWQRHARGSFANLPDTHTVTWRTASQTWRERFTESHDIGAVYDNFHREGLHYGPAFRGIGRAWTSPSLAGEALAEIRLPLDASSDATPFALHPAVLDACLQVVGLARLFAGASNAVDTDATYLPVGIDDLFYYGSATRVFCHVALTRTGGDGLIAADLHLHDPDGEPVAWLRGLRLQRAQPGVLRRLLTPDQSDVFHEAVWEKLPETSERGVSAGHWLLLADRSGVGTRLAERLRQTGHSVRLVGMDTENADPAAFDQLLDPRRSADWDSLIQQYAGETSPRGLVHLWALDGSMEETTSVEDLEHAQQVIGESLLQLIRSLIDVTGAPSVTLVSRGAYRVLDGDGINLMGAPFWGLLQVLRLEHPELDGRLIDLGDGVEGEDVSGVAAALLADSRERESAMLQRALLTQDEPRLAVRADEMYRARLAKPGGLGRDTGKRLQRPQAENFALETRQAGILDELALVPAPRPQPGPDQVEVAVVAAGVNFRDVLNAMGAYPGGPEPMGGECSGVVTAVGEGVTRFAVGDPVVVGLTRGAFRKFVLEDQEFVAPLPVWLSHWDAVTLPITFLTAAYGLCHLARLAPGEKVLIHAGSGGVGLAAIQLAQQIGAEVYATAGSARKRRYLRALGVNHVYHSRNLDFAAAMREHLGAEGLDVVLNSLVDDFIFKSMELLEPGGRFIELGKRMLLEPDQVPAHIRYHHFDLGEECHRQPGLWRDLFEQVINDIAKGSLRPLPRTLFAVEEGPDAMRYMAQGKHVGKLVLQFDRVDKANRALVSATGAYLITGGLGGLGQRVARMLLESGAGRVVLMSRRTATPEIEIQLAELARMAGADPKALITARGDVADANDVARVLADLPKDDFRWRGVVHAAGLLDDRVLARLDIESLQRVYAPKIRGAWNLHRATLPMALDFFVMFSSMSALIGNPGQANYAGANAFLDQLAWYRHGRGLPALSVNWGIWSQVGMAADDAERVLKPLRARGVDAIDPDAGIEVLETLLARRAVRVGVMPVDWDRYLARAPKDPLFERLLSPQETSAAAGTIAVPTSSLEGEDLEKAVVAEARRVLELDEHQPLEMDKPLHSLGLDSLMAIELRNRLGTLLATNLPSTLLFDYPTITALTAYFRQRFAPVEPESAPTAAPAHSSAASSTPAEPPTSDGPADEAEAAELLAGMQSLDESRQQELLDLLSDDE</sequence>
<evidence type="ECO:0000256" key="1">
    <source>
        <dbReference type="ARBA" id="ARBA00022450"/>
    </source>
</evidence>
<dbReference type="Gene3D" id="3.30.70.3290">
    <property type="match status" value="1"/>
</dbReference>
<keyword evidence="4" id="KW-0521">NADP</keyword>
<dbReference type="InterPro" id="IPR013968">
    <property type="entry name" value="PKS_KR"/>
</dbReference>
<keyword evidence="6" id="KW-0012">Acyltransferase</keyword>
<dbReference type="InterPro" id="IPR049551">
    <property type="entry name" value="PKS_DH_C"/>
</dbReference>
<keyword evidence="3" id="KW-0808">Transferase</keyword>
<dbReference type="SMART" id="SM00823">
    <property type="entry name" value="PKS_PP"/>
    <property type="match status" value="1"/>
</dbReference>
<dbReference type="Pfam" id="PF00107">
    <property type="entry name" value="ADH_zinc_N"/>
    <property type="match status" value="1"/>
</dbReference>
<evidence type="ECO:0000259" key="10">
    <source>
        <dbReference type="PROSITE" id="PS52019"/>
    </source>
</evidence>
<dbReference type="InterPro" id="IPR049900">
    <property type="entry name" value="PKS_mFAS_DH"/>
</dbReference>
<dbReference type="Gene3D" id="3.90.180.10">
    <property type="entry name" value="Medium-chain alcohol dehydrogenases, catalytic domain"/>
    <property type="match status" value="1"/>
</dbReference>
<dbReference type="SMART" id="SM00822">
    <property type="entry name" value="PKS_KR"/>
    <property type="match status" value="1"/>
</dbReference>
<dbReference type="FunFam" id="3.40.50.720:FF:000209">
    <property type="entry name" value="Polyketide synthase Pks12"/>
    <property type="match status" value="1"/>
</dbReference>
<dbReference type="Pfam" id="PF00698">
    <property type="entry name" value="Acyl_transf_1"/>
    <property type="match status" value="1"/>
</dbReference>
<dbReference type="Pfam" id="PF14765">
    <property type="entry name" value="PS-DH"/>
    <property type="match status" value="1"/>
</dbReference>
<dbReference type="InterPro" id="IPR009081">
    <property type="entry name" value="PP-bd_ACP"/>
</dbReference>
<dbReference type="RefSeq" id="WP_237382654.1">
    <property type="nucleotide sequence ID" value="NZ_CP071793.1"/>
</dbReference>
<dbReference type="KEGG" id="scor:J3U87_08750"/>
<dbReference type="Pfam" id="PF22621">
    <property type="entry name" value="CurL-like_PKS_C"/>
    <property type="match status" value="1"/>
</dbReference>
<dbReference type="InterPro" id="IPR013154">
    <property type="entry name" value="ADH-like_N"/>
</dbReference>
<feature type="domain" description="Carrier" evidence="9">
    <location>
        <begin position="1621"/>
        <end position="1699"/>
    </location>
</feature>
<dbReference type="EMBL" id="CP071793">
    <property type="protein sequence ID" value="QTD52548.1"/>
    <property type="molecule type" value="Genomic_DNA"/>
</dbReference>
<keyword evidence="2" id="KW-0597">Phosphoprotein</keyword>
<dbReference type="SUPFAM" id="SSF50129">
    <property type="entry name" value="GroES-like"/>
    <property type="match status" value="1"/>
</dbReference>
<dbReference type="InterPro" id="IPR001227">
    <property type="entry name" value="Ac_transferase_dom_sf"/>
</dbReference>
<dbReference type="PANTHER" id="PTHR43775:SF37">
    <property type="entry name" value="SI:DKEY-61P9.11"/>
    <property type="match status" value="1"/>
</dbReference>
<feature type="active site" description="Proton donor; for dehydratase activity" evidence="7">
    <location>
        <position position="673"/>
    </location>
</feature>
<dbReference type="InterPro" id="IPR020843">
    <property type="entry name" value="ER"/>
</dbReference>
<dbReference type="InterPro" id="IPR057326">
    <property type="entry name" value="KR_dom"/>
</dbReference>
<dbReference type="Pfam" id="PF08659">
    <property type="entry name" value="KR"/>
    <property type="match status" value="1"/>
</dbReference>
<dbReference type="InterPro" id="IPR020807">
    <property type="entry name" value="PKS_DH"/>
</dbReference>
<dbReference type="InterPro" id="IPR014043">
    <property type="entry name" value="Acyl_transferase_dom"/>
</dbReference>
<dbReference type="SMART" id="SM00827">
    <property type="entry name" value="PKS_AT"/>
    <property type="match status" value="1"/>
</dbReference>
<evidence type="ECO:0000256" key="5">
    <source>
        <dbReference type="ARBA" id="ARBA00023268"/>
    </source>
</evidence>
<dbReference type="CDD" id="cd05195">
    <property type="entry name" value="enoyl_red"/>
    <property type="match status" value="1"/>
</dbReference>
<dbReference type="Gene3D" id="3.40.50.11460">
    <property type="match status" value="1"/>
</dbReference>
<evidence type="ECO:0000256" key="3">
    <source>
        <dbReference type="ARBA" id="ARBA00022679"/>
    </source>
</evidence>
<evidence type="ECO:0000256" key="8">
    <source>
        <dbReference type="SAM" id="MobiDB-lite"/>
    </source>
</evidence>
<feature type="region of interest" description="Disordered" evidence="8">
    <location>
        <begin position="1705"/>
        <end position="1763"/>
    </location>
</feature>
<dbReference type="PROSITE" id="PS50075">
    <property type="entry name" value="CARRIER"/>
    <property type="match status" value="1"/>
</dbReference>
<dbReference type="InterPro" id="IPR036291">
    <property type="entry name" value="NAD(P)-bd_dom_sf"/>
</dbReference>
<dbReference type="Proteomes" id="UP000663929">
    <property type="component" value="Chromosome"/>
</dbReference>
<dbReference type="InterPro" id="IPR020806">
    <property type="entry name" value="PKS_PP-bd"/>
</dbReference>
<keyword evidence="1" id="KW-0596">Phosphopantetheine</keyword>
<protein>
    <submittedName>
        <fullName evidence="11">SDR family NAD(P)-dependent oxidoreductase</fullName>
    </submittedName>
</protein>
<dbReference type="PROSITE" id="PS00012">
    <property type="entry name" value="PHOSPHOPANTETHEINE"/>
    <property type="match status" value="1"/>
</dbReference>
<evidence type="ECO:0000256" key="2">
    <source>
        <dbReference type="ARBA" id="ARBA00022553"/>
    </source>
</evidence>
<dbReference type="Gene3D" id="3.40.366.10">
    <property type="entry name" value="Malonyl-Coenzyme A Acyl Carrier Protein, domain 2"/>
    <property type="match status" value="1"/>
</dbReference>
<dbReference type="SUPFAM" id="SSF52151">
    <property type="entry name" value="FabD/lysophospholipase-like"/>
    <property type="match status" value="1"/>
</dbReference>
<dbReference type="InterPro" id="IPR042104">
    <property type="entry name" value="PKS_dehydratase_sf"/>
</dbReference>
<evidence type="ECO:0000259" key="9">
    <source>
        <dbReference type="PROSITE" id="PS50075"/>
    </source>
</evidence>
<feature type="region of interest" description="N-terminal hotdog fold" evidence="7">
    <location>
        <begin position="469"/>
        <end position="593"/>
    </location>
</feature>
<evidence type="ECO:0000256" key="7">
    <source>
        <dbReference type="PROSITE-ProRule" id="PRU01363"/>
    </source>
</evidence>
<dbReference type="Pfam" id="PF08240">
    <property type="entry name" value="ADH_N"/>
    <property type="match status" value="1"/>
</dbReference>
<dbReference type="InterPro" id="IPR016036">
    <property type="entry name" value="Malonyl_transacylase_ACP-bd"/>
</dbReference>
<feature type="region of interest" description="C-terminal hotdog fold" evidence="7">
    <location>
        <begin position="609"/>
        <end position="761"/>
    </location>
</feature>
<dbReference type="Pfam" id="PF00550">
    <property type="entry name" value="PP-binding"/>
    <property type="match status" value="1"/>
</dbReference>
<dbReference type="CDD" id="cd08955">
    <property type="entry name" value="KR_2_FAS_SDR_x"/>
    <property type="match status" value="1"/>
</dbReference>
<dbReference type="SUPFAM" id="SSF51735">
    <property type="entry name" value="NAD(P)-binding Rossmann-fold domains"/>
    <property type="match status" value="3"/>
</dbReference>
<dbReference type="Gene3D" id="3.10.129.110">
    <property type="entry name" value="Polyketide synthase dehydratase"/>
    <property type="match status" value="1"/>
</dbReference>
<dbReference type="InterPro" id="IPR016035">
    <property type="entry name" value="Acyl_Trfase/lysoPLipase"/>
</dbReference>
<feature type="domain" description="PKS/mFAS DH" evidence="10">
    <location>
        <begin position="469"/>
        <end position="761"/>
    </location>
</feature>
<accession>A0A8A4TTV8</accession>
<dbReference type="SUPFAM" id="SSF47336">
    <property type="entry name" value="ACP-like"/>
    <property type="match status" value="1"/>
</dbReference>
<keyword evidence="5" id="KW-0511">Multifunctional enzyme</keyword>
<evidence type="ECO:0000313" key="12">
    <source>
        <dbReference type="Proteomes" id="UP000663929"/>
    </source>
</evidence>
<feature type="active site" description="Proton acceptor; for dehydratase activity" evidence="7">
    <location>
        <position position="500"/>
    </location>
</feature>
<reference evidence="11" key="1">
    <citation type="submission" date="2021-03" db="EMBL/GenBank/DDBJ databases">
        <title>Acanthopleuribacteraceae sp. M133.</title>
        <authorList>
            <person name="Wang G."/>
        </authorList>
    </citation>
    <scope>NUCLEOTIDE SEQUENCE</scope>
    <source>
        <strain evidence="11">M133</strain>
    </source>
</reference>
<dbReference type="GO" id="GO:0004312">
    <property type="term" value="F:fatty acid synthase activity"/>
    <property type="evidence" value="ECO:0007669"/>
    <property type="project" value="TreeGrafter"/>
</dbReference>
<dbReference type="SUPFAM" id="SSF55048">
    <property type="entry name" value="Probable ACP-binding domain of malonyl-CoA ACP transacylase"/>
    <property type="match status" value="1"/>
</dbReference>
<dbReference type="SMART" id="SM00829">
    <property type="entry name" value="PKS_ER"/>
    <property type="match status" value="1"/>
</dbReference>
<evidence type="ECO:0000256" key="6">
    <source>
        <dbReference type="ARBA" id="ARBA00023315"/>
    </source>
</evidence>
<evidence type="ECO:0000313" key="11">
    <source>
        <dbReference type="EMBL" id="QTD52548.1"/>
    </source>
</evidence>
<dbReference type="InterPro" id="IPR050091">
    <property type="entry name" value="PKS_NRPS_Biosynth_Enz"/>
</dbReference>
<dbReference type="Gene3D" id="3.40.50.720">
    <property type="entry name" value="NAD(P)-binding Rossmann-like Domain"/>
    <property type="match status" value="2"/>
</dbReference>
<dbReference type="InterPro" id="IPR013149">
    <property type="entry name" value="ADH-like_C"/>
</dbReference>
<dbReference type="Pfam" id="PF21089">
    <property type="entry name" value="PKS_DH_N"/>
    <property type="match status" value="1"/>
</dbReference>
<dbReference type="GO" id="GO:0006633">
    <property type="term" value="P:fatty acid biosynthetic process"/>
    <property type="evidence" value="ECO:0007669"/>
    <property type="project" value="TreeGrafter"/>
</dbReference>